<keyword evidence="4" id="KW-0808">Transferase</keyword>
<dbReference type="SUPFAM" id="SSF55781">
    <property type="entry name" value="GAF domain-like"/>
    <property type="match status" value="1"/>
</dbReference>
<dbReference type="SUPFAM" id="SSF55785">
    <property type="entry name" value="PYP-like sensor domain (PAS domain)"/>
    <property type="match status" value="3"/>
</dbReference>
<feature type="domain" description="PAC" evidence="11">
    <location>
        <begin position="529"/>
        <end position="581"/>
    </location>
</feature>
<feature type="coiled-coil region" evidence="8">
    <location>
        <begin position="692"/>
        <end position="719"/>
    </location>
</feature>
<dbReference type="InterPro" id="IPR036097">
    <property type="entry name" value="HisK_dim/P_sf"/>
</dbReference>
<dbReference type="Pfam" id="PF08448">
    <property type="entry name" value="PAS_4"/>
    <property type="match status" value="1"/>
</dbReference>
<dbReference type="InterPro" id="IPR001789">
    <property type="entry name" value="Sig_transdc_resp-reg_receiver"/>
</dbReference>
<dbReference type="Pfam" id="PF02518">
    <property type="entry name" value="HATPase_c"/>
    <property type="match status" value="1"/>
</dbReference>
<keyword evidence="3 7" id="KW-0597">Phosphoprotein</keyword>
<dbReference type="SUPFAM" id="SSF47384">
    <property type="entry name" value="Homodimeric domain of signal transducing histidine kinase"/>
    <property type="match status" value="1"/>
</dbReference>
<dbReference type="InterPro" id="IPR001610">
    <property type="entry name" value="PAC"/>
</dbReference>
<dbReference type="CDD" id="cd16922">
    <property type="entry name" value="HATPase_EvgS-ArcB-TorS-like"/>
    <property type="match status" value="1"/>
</dbReference>
<dbReference type="RefSeq" id="WP_169365747.1">
    <property type="nucleotide sequence ID" value="NZ_JAAVJL010000004.1"/>
</dbReference>
<dbReference type="SMART" id="SM00387">
    <property type="entry name" value="HATPase_c"/>
    <property type="match status" value="1"/>
</dbReference>
<dbReference type="InterPro" id="IPR003594">
    <property type="entry name" value="HATPase_dom"/>
</dbReference>
<dbReference type="SMART" id="SM00448">
    <property type="entry name" value="REC"/>
    <property type="match status" value="2"/>
</dbReference>
<proteinExistence type="predicted"/>
<feature type="domain" description="Response regulatory" evidence="10">
    <location>
        <begin position="1013"/>
        <end position="1129"/>
    </location>
</feature>
<dbReference type="InterPro" id="IPR036890">
    <property type="entry name" value="HATPase_C_sf"/>
</dbReference>
<evidence type="ECO:0000256" key="1">
    <source>
        <dbReference type="ARBA" id="ARBA00000085"/>
    </source>
</evidence>
<dbReference type="SMART" id="SM00388">
    <property type="entry name" value="HisKA"/>
    <property type="match status" value="1"/>
</dbReference>
<evidence type="ECO:0000256" key="5">
    <source>
        <dbReference type="ARBA" id="ARBA00022777"/>
    </source>
</evidence>
<dbReference type="Gene3D" id="3.40.50.2300">
    <property type="match status" value="2"/>
</dbReference>
<evidence type="ECO:0000313" key="12">
    <source>
        <dbReference type="EMBL" id="NMF60808.1"/>
    </source>
</evidence>
<dbReference type="CDD" id="cd17546">
    <property type="entry name" value="REC_hyHK_CKI1_RcsC-like"/>
    <property type="match status" value="1"/>
</dbReference>
<dbReference type="PROSITE" id="PS50109">
    <property type="entry name" value="HIS_KIN"/>
    <property type="match status" value="1"/>
</dbReference>
<comment type="caution">
    <text evidence="12">The sequence shown here is derived from an EMBL/GenBank/DDBJ whole genome shotgun (WGS) entry which is preliminary data.</text>
</comment>
<evidence type="ECO:0000256" key="7">
    <source>
        <dbReference type="PROSITE-ProRule" id="PRU00169"/>
    </source>
</evidence>
<dbReference type="Gene3D" id="2.10.70.100">
    <property type="match status" value="1"/>
</dbReference>
<dbReference type="Gene3D" id="1.10.287.130">
    <property type="match status" value="1"/>
</dbReference>
<dbReference type="CDD" id="cd00082">
    <property type="entry name" value="HisKA"/>
    <property type="match status" value="1"/>
</dbReference>
<dbReference type="Gene3D" id="3.30.565.10">
    <property type="entry name" value="Histidine kinase-like ATPase, C-terminal domain"/>
    <property type="match status" value="1"/>
</dbReference>
<dbReference type="InterPro" id="IPR011006">
    <property type="entry name" value="CheY-like_superfamily"/>
</dbReference>
<sequence>MSDTINVLIIEDSEDDAILIVRSLRQGGFVLTWERVQTVEDLRQALTNRTWDVIISDYNLPKMNAPTALEIVKQSQLDLPFIVVSGTIGETLAVDLMRAGANDYLMKGSLARLSEAVRREIREFKMRLDRQRASLELELTKQRLQLALEGSAIGLWDWVILTGELTINERWAEMLGYTSLELEPLSFATWHDHAHSGDVKRTLKLLEKHFHHEIPAYEDELRMHHKLGHWVWILCRGKVTEWDAQGKPLRMTGTHLDISDRKQAELRLSLQSAILERIAKAEPLPKILEALVCNIEEQLEGAICSILLCDQDGKLHCSAAPHLPEAYNQAIEGVSIGEGVGSCGTAAFRRKPVIVTDINTDPLWKDFKEIALSHNLQACWSTPVIATDGEVLATFAVYHQHIHHPISQELELISLATDIAKIAIERDQAAQALANLNHNLEIRVAQRTNALRQSEAKLIEAQQIARLGSWELDVQTKEIIWSREIFNIFGIDASQKEPTYEQLLQYFPPDERIRFTNLIERAIQFSESYATDFQIVRSDGSLGYIFAKAELLCDVAGKATRLFGIAMDISDRKAMQEALKLSEERARATLLALPDLVFRVNRTGEYVDFLASPNVGNIVDPQQVIGRRLADCLPPETWDKEYHAMQKALNSKTLQTYEQQIQIDGHLRYEEVRVAPCGNDEVVFFIRDISDRKQAEAQLQKTNEELMRATRLKDEFLANMSHELRTPLNAILGMTEALQEEVFGEINDRQLNALNTIERSGTHLLALINDILDVAKIESGQLKLECALTSIESLCQSSIALIKQLAHQKRIELKVNIPDDLPQLMLDERRIRQVLINLLNNAVKFTPEGGQIRLEVTCQNFFTGLPLTDTIPEAILTPPDDDTQALKPSLETINQCSNYLQIAITDTGIGISPENIRRLFKPFVQIDSALNRQYMGTGLGLAIVKQMIELHGGMVGVTSKIGHGSCFMIALPFHNSRDSTSPNSNAELLDNIPIEEIETNTPSQSDAQPDSPLILLAEDNEANIGTISCYLEAKGYRLIFAHNGQEAVNITKSHTPDVILMDIQMPVVDGMTAIRQIRSDRAFDHIPIIALTALAMPDDRDKCLAAGANEYLAKPVKLKQLVEMIKRFLSS</sequence>
<dbReference type="InterPro" id="IPR013656">
    <property type="entry name" value="PAS_4"/>
</dbReference>
<reference evidence="12 13" key="1">
    <citation type="submission" date="2020-03" db="EMBL/GenBank/DDBJ databases">
        <title>Draft Genome Sequence of 2-Methylisoborneol Producing Pseudanabaena yagii Strain GIHE-NHR1 Isolated from North Han River in South Korea.</title>
        <authorList>
            <person name="Jeong J."/>
        </authorList>
    </citation>
    <scope>NUCLEOTIDE SEQUENCE [LARGE SCALE GENOMIC DNA]</scope>
    <source>
        <strain evidence="12 13">GIHE-NHR1</strain>
    </source>
</reference>
<evidence type="ECO:0000313" key="13">
    <source>
        <dbReference type="Proteomes" id="UP000738376"/>
    </source>
</evidence>
<dbReference type="PANTHER" id="PTHR43047">
    <property type="entry name" value="TWO-COMPONENT HISTIDINE PROTEIN KINASE"/>
    <property type="match status" value="1"/>
</dbReference>
<dbReference type="PROSITE" id="PS50113">
    <property type="entry name" value="PAC"/>
    <property type="match status" value="2"/>
</dbReference>
<dbReference type="PROSITE" id="PS50110">
    <property type="entry name" value="RESPONSE_REGULATORY"/>
    <property type="match status" value="2"/>
</dbReference>
<dbReference type="InterPro" id="IPR029016">
    <property type="entry name" value="GAF-like_dom_sf"/>
</dbReference>
<dbReference type="Pfam" id="PF00512">
    <property type="entry name" value="HisKA"/>
    <property type="match status" value="1"/>
</dbReference>
<organism evidence="12 13">
    <name type="scientific">Pseudanabaena yagii GIHE-NHR1</name>
    <dbReference type="NCBI Taxonomy" id="2722753"/>
    <lineage>
        <taxon>Bacteria</taxon>
        <taxon>Bacillati</taxon>
        <taxon>Cyanobacteriota</taxon>
        <taxon>Cyanophyceae</taxon>
        <taxon>Pseudanabaenales</taxon>
        <taxon>Pseudanabaenaceae</taxon>
        <taxon>Pseudanabaena</taxon>
        <taxon>Pseudanabaena yagii</taxon>
    </lineage>
</organism>
<keyword evidence="5" id="KW-0418">Kinase</keyword>
<dbReference type="CDD" id="cd00130">
    <property type="entry name" value="PAS"/>
    <property type="match status" value="2"/>
</dbReference>
<dbReference type="Pfam" id="PF08447">
    <property type="entry name" value="PAS_3"/>
    <property type="match status" value="2"/>
</dbReference>
<dbReference type="InterPro" id="IPR000700">
    <property type="entry name" value="PAS-assoc_C"/>
</dbReference>
<feature type="domain" description="Response regulatory" evidence="10">
    <location>
        <begin position="6"/>
        <end position="122"/>
    </location>
</feature>
<dbReference type="InterPro" id="IPR000014">
    <property type="entry name" value="PAS"/>
</dbReference>
<evidence type="ECO:0000259" key="10">
    <source>
        <dbReference type="PROSITE" id="PS50110"/>
    </source>
</evidence>
<feature type="domain" description="Histidine kinase" evidence="9">
    <location>
        <begin position="719"/>
        <end position="975"/>
    </location>
</feature>
<feature type="modified residue" description="4-aspartylphosphate" evidence="7">
    <location>
        <position position="57"/>
    </location>
</feature>
<dbReference type="SMART" id="SM00086">
    <property type="entry name" value="PAC"/>
    <property type="match status" value="3"/>
</dbReference>
<dbReference type="Proteomes" id="UP000738376">
    <property type="component" value="Unassembled WGS sequence"/>
</dbReference>
<evidence type="ECO:0000259" key="11">
    <source>
        <dbReference type="PROSITE" id="PS50113"/>
    </source>
</evidence>
<keyword evidence="8" id="KW-0175">Coiled coil</keyword>
<dbReference type="InterPro" id="IPR035965">
    <property type="entry name" value="PAS-like_dom_sf"/>
</dbReference>
<dbReference type="Pfam" id="PF13185">
    <property type="entry name" value="GAF_2"/>
    <property type="match status" value="1"/>
</dbReference>
<accession>A0ABX1LZY3</accession>
<dbReference type="SMART" id="SM00091">
    <property type="entry name" value="PAS"/>
    <property type="match status" value="3"/>
</dbReference>
<dbReference type="NCBIfam" id="TIGR00229">
    <property type="entry name" value="sensory_box"/>
    <property type="match status" value="3"/>
</dbReference>
<keyword evidence="13" id="KW-1185">Reference proteome</keyword>
<keyword evidence="6" id="KW-0902">Two-component regulatory system</keyword>
<evidence type="ECO:0000256" key="2">
    <source>
        <dbReference type="ARBA" id="ARBA00012438"/>
    </source>
</evidence>
<evidence type="ECO:0000256" key="6">
    <source>
        <dbReference type="ARBA" id="ARBA00023012"/>
    </source>
</evidence>
<dbReference type="PRINTS" id="PR00344">
    <property type="entry name" value="BCTRLSENSOR"/>
</dbReference>
<comment type="catalytic activity">
    <reaction evidence="1">
        <text>ATP + protein L-histidine = ADP + protein N-phospho-L-histidine.</text>
        <dbReference type="EC" id="2.7.13.3"/>
    </reaction>
</comment>
<dbReference type="Gene3D" id="3.30.450.20">
    <property type="entry name" value="PAS domain"/>
    <property type="match status" value="3"/>
</dbReference>
<dbReference type="SUPFAM" id="SSF52172">
    <property type="entry name" value="CheY-like"/>
    <property type="match status" value="2"/>
</dbReference>
<dbReference type="EC" id="2.7.13.3" evidence="2"/>
<evidence type="ECO:0000256" key="3">
    <source>
        <dbReference type="ARBA" id="ARBA00022553"/>
    </source>
</evidence>
<evidence type="ECO:0000256" key="8">
    <source>
        <dbReference type="SAM" id="Coils"/>
    </source>
</evidence>
<dbReference type="Pfam" id="PF00072">
    <property type="entry name" value="Response_reg"/>
    <property type="match status" value="2"/>
</dbReference>
<dbReference type="SMART" id="SM00065">
    <property type="entry name" value="GAF"/>
    <property type="match status" value="1"/>
</dbReference>
<dbReference type="InterPro" id="IPR003661">
    <property type="entry name" value="HisK_dim/P_dom"/>
</dbReference>
<dbReference type="PANTHER" id="PTHR43047:SF63">
    <property type="entry name" value="HISTIDINE KINASE"/>
    <property type="match status" value="1"/>
</dbReference>
<dbReference type="SUPFAM" id="SSF55874">
    <property type="entry name" value="ATPase domain of HSP90 chaperone/DNA topoisomerase II/histidine kinase"/>
    <property type="match status" value="1"/>
</dbReference>
<evidence type="ECO:0000259" key="9">
    <source>
        <dbReference type="PROSITE" id="PS50109"/>
    </source>
</evidence>
<name>A0ABX1LZY3_9CYAN</name>
<dbReference type="EMBL" id="JAAVJL010000004">
    <property type="protein sequence ID" value="NMF60808.1"/>
    <property type="molecule type" value="Genomic_DNA"/>
</dbReference>
<dbReference type="CDD" id="cd00156">
    <property type="entry name" value="REC"/>
    <property type="match status" value="1"/>
</dbReference>
<dbReference type="InterPro" id="IPR004358">
    <property type="entry name" value="Sig_transdc_His_kin-like_C"/>
</dbReference>
<dbReference type="InterPro" id="IPR003018">
    <property type="entry name" value="GAF"/>
</dbReference>
<dbReference type="InterPro" id="IPR013655">
    <property type="entry name" value="PAS_fold_3"/>
</dbReference>
<feature type="modified residue" description="4-aspartylphosphate" evidence="7">
    <location>
        <position position="1062"/>
    </location>
</feature>
<dbReference type="InterPro" id="IPR005467">
    <property type="entry name" value="His_kinase_dom"/>
</dbReference>
<gene>
    <name evidence="12" type="ORF">HC246_22995</name>
</gene>
<evidence type="ECO:0000256" key="4">
    <source>
        <dbReference type="ARBA" id="ARBA00022679"/>
    </source>
</evidence>
<dbReference type="Gene3D" id="3.30.450.40">
    <property type="match status" value="1"/>
</dbReference>
<protein>
    <recommendedName>
        <fullName evidence="2">histidine kinase</fullName>
        <ecNumber evidence="2">2.7.13.3</ecNumber>
    </recommendedName>
</protein>
<feature type="domain" description="PAC" evidence="11">
    <location>
        <begin position="217"/>
        <end position="270"/>
    </location>
</feature>